<name>A0A5P1REQ4_9GAMM</name>
<dbReference type="RefSeq" id="WP_138988089.1">
    <property type="nucleotide sequence ID" value="NZ_CP043869.1"/>
</dbReference>
<dbReference type="Proteomes" id="UP000324760">
    <property type="component" value="Chromosome"/>
</dbReference>
<keyword evidence="3" id="KW-1185">Reference proteome</keyword>
<dbReference type="SUPFAM" id="SSF101327">
    <property type="entry name" value="YgfB-like"/>
    <property type="match status" value="1"/>
</dbReference>
<sequence>MTVEVTGQMIGFDEIANLLVSEEVFIISPAELHGFLCGQLSSGARMVPDLWLKTMAELLERETVRHESSKVGLVGLYEQSLGQLESFGLELTLLLPDEEVPLAQRVESLGLWCQGFMTGFGYQGKQTDNSLSEEAKDALNDLSQIAQVASEVEDDEDNESDLMQLEEYVRMVVLMLFSECNASDNQQTGEVADKPQLH</sequence>
<dbReference type="InterPro" id="IPR036255">
    <property type="entry name" value="YgfB-like_sf"/>
</dbReference>
<organism evidence="2 3">
    <name type="scientific">Neptunomonas concharum</name>
    <dbReference type="NCBI Taxonomy" id="1031538"/>
    <lineage>
        <taxon>Bacteria</taxon>
        <taxon>Pseudomonadati</taxon>
        <taxon>Pseudomonadota</taxon>
        <taxon>Gammaproteobacteria</taxon>
        <taxon>Oceanospirillales</taxon>
        <taxon>Oceanospirillaceae</taxon>
        <taxon>Neptunomonas</taxon>
    </lineage>
</organism>
<dbReference type="PANTHER" id="PTHR37528:SF1">
    <property type="entry name" value="UPF0149 PROTEIN YGFB"/>
    <property type="match status" value="1"/>
</dbReference>
<dbReference type="PANTHER" id="PTHR37528">
    <property type="entry name" value="UPF0149 PROTEIN YGFB"/>
    <property type="match status" value="1"/>
</dbReference>
<dbReference type="GO" id="GO:0005829">
    <property type="term" value="C:cytosol"/>
    <property type="evidence" value="ECO:0007669"/>
    <property type="project" value="TreeGrafter"/>
</dbReference>
<dbReference type="Pfam" id="PF03695">
    <property type="entry name" value="UPF0149"/>
    <property type="match status" value="1"/>
</dbReference>
<evidence type="ECO:0000256" key="1">
    <source>
        <dbReference type="ARBA" id="ARBA00038308"/>
    </source>
</evidence>
<gene>
    <name evidence="2" type="ORF">F0U83_16000</name>
</gene>
<dbReference type="KEGG" id="ncu:F0U83_16000"/>
<dbReference type="InterPro" id="IPR011978">
    <property type="entry name" value="YgfB-like"/>
</dbReference>
<evidence type="ECO:0000313" key="2">
    <source>
        <dbReference type="EMBL" id="QEQ98093.1"/>
    </source>
</evidence>
<dbReference type="EMBL" id="CP043869">
    <property type="protein sequence ID" value="QEQ98093.1"/>
    <property type="molecule type" value="Genomic_DNA"/>
</dbReference>
<accession>A0A5P1REQ4</accession>
<evidence type="ECO:0000313" key="3">
    <source>
        <dbReference type="Proteomes" id="UP000324760"/>
    </source>
</evidence>
<dbReference type="Gene3D" id="1.20.120.740">
    <property type="entry name" value="YgfB uncharacterised protein family UPF0149, PF03695"/>
    <property type="match status" value="1"/>
</dbReference>
<comment type="similarity">
    <text evidence="1">Belongs to the UPF0149 family.</text>
</comment>
<reference evidence="2 3" key="1">
    <citation type="journal article" date="2019" name="Biochem. Eng. J.">
        <title>Metabolic engineering of the marine bacteria Neptunomonas concharum for the production of acetoin and meso-2,3-butanediol from acetate.</title>
        <authorList>
            <person name="Li W."/>
            <person name="Pu N."/>
            <person name="Liu C.-X."/>
            <person name="Yuan Q.-P."/>
            <person name="Li Z.-J."/>
        </authorList>
    </citation>
    <scope>NUCLEOTIDE SEQUENCE [LARGE SCALE GENOMIC DNA]</scope>
    <source>
        <strain evidence="2 3">JCM17730</strain>
    </source>
</reference>
<protein>
    <submittedName>
        <fullName evidence="2">UPF0149 family protein</fullName>
    </submittedName>
</protein>
<dbReference type="AlphaFoldDB" id="A0A5P1REQ4"/>
<dbReference type="OrthoDB" id="9783391at2"/>
<proteinExistence type="inferred from homology"/>